<evidence type="ECO:0000313" key="1">
    <source>
        <dbReference type="EMBL" id="KAH6946536.1"/>
    </source>
</evidence>
<dbReference type="EMBL" id="CM023481">
    <property type="protein sequence ID" value="KAH6946536.1"/>
    <property type="molecule type" value="Genomic_DNA"/>
</dbReference>
<reference evidence="1" key="1">
    <citation type="submission" date="2020-05" db="EMBL/GenBank/DDBJ databases">
        <title>Large-scale comparative analyses of tick genomes elucidate their genetic diversity and vector capacities.</title>
        <authorList>
            <person name="Jia N."/>
            <person name="Wang J."/>
            <person name="Shi W."/>
            <person name="Du L."/>
            <person name="Sun Y."/>
            <person name="Zhan W."/>
            <person name="Jiang J."/>
            <person name="Wang Q."/>
            <person name="Zhang B."/>
            <person name="Ji P."/>
            <person name="Sakyi L.B."/>
            <person name="Cui X."/>
            <person name="Yuan T."/>
            <person name="Jiang B."/>
            <person name="Yang W."/>
            <person name="Lam T.T.-Y."/>
            <person name="Chang Q."/>
            <person name="Ding S."/>
            <person name="Wang X."/>
            <person name="Zhu J."/>
            <person name="Ruan X."/>
            <person name="Zhao L."/>
            <person name="Wei J."/>
            <person name="Que T."/>
            <person name="Du C."/>
            <person name="Cheng J."/>
            <person name="Dai P."/>
            <person name="Han X."/>
            <person name="Huang E."/>
            <person name="Gao Y."/>
            <person name="Liu J."/>
            <person name="Shao H."/>
            <person name="Ye R."/>
            <person name="Li L."/>
            <person name="Wei W."/>
            <person name="Wang X."/>
            <person name="Wang C."/>
            <person name="Yang T."/>
            <person name="Huo Q."/>
            <person name="Li W."/>
            <person name="Guo W."/>
            <person name="Chen H."/>
            <person name="Zhou L."/>
            <person name="Ni X."/>
            <person name="Tian J."/>
            <person name="Zhou Y."/>
            <person name="Sheng Y."/>
            <person name="Liu T."/>
            <person name="Pan Y."/>
            <person name="Xia L."/>
            <person name="Li J."/>
            <person name="Zhao F."/>
            <person name="Cao W."/>
        </authorList>
    </citation>
    <scope>NUCLEOTIDE SEQUENCE</scope>
    <source>
        <strain evidence="1">Hyas-2018</strain>
    </source>
</reference>
<comment type="caution">
    <text evidence="1">The sequence shown here is derived from an EMBL/GenBank/DDBJ whole genome shotgun (WGS) entry which is preliminary data.</text>
</comment>
<evidence type="ECO:0000313" key="2">
    <source>
        <dbReference type="Proteomes" id="UP000821845"/>
    </source>
</evidence>
<gene>
    <name evidence="1" type="ORF">HPB50_013831</name>
</gene>
<dbReference type="Proteomes" id="UP000821845">
    <property type="component" value="Chromosome 1"/>
</dbReference>
<sequence>MQRASNYDAHTSTSSRDAKQGERPVGRVGRAPILASGLARGPPESRFVHLAVIVFHDEATAYAVRLARRDDPDGHNVTAIVEHACRSAPRVVSASPVTPRLQCTRTCTRPLLPSSSLPCWQSGLFRPTSLLSSALPPLAASVVIFAVVATQRPHTRRSRCVIACTHFHGSGLVIGLFVRVHVAVVAGMRDHGSAT</sequence>
<organism evidence="1 2">
    <name type="scientific">Hyalomma asiaticum</name>
    <name type="common">Tick</name>
    <dbReference type="NCBI Taxonomy" id="266040"/>
    <lineage>
        <taxon>Eukaryota</taxon>
        <taxon>Metazoa</taxon>
        <taxon>Ecdysozoa</taxon>
        <taxon>Arthropoda</taxon>
        <taxon>Chelicerata</taxon>
        <taxon>Arachnida</taxon>
        <taxon>Acari</taxon>
        <taxon>Parasitiformes</taxon>
        <taxon>Ixodida</taxon>
        <taxon>Ixodoidea</taxon>
        <taxon>Ixodidae</taxon>
        <taxon>Hyalomminae</taxon>
        <taxon>Hyalomma</taxon>
    </lineage>
</organism>
<accession>A0ACB7TKB8</accession>
<proteinExistence type="predicted"/>
<name>A0ACB7TKB8_HYAAI</name>
<protein>
    <submittedName>
        <fullName evidence="1">Uncharacterized protein</fullName>
    </submittedName>
</protein>
<keyword evidence="2" id="KW-1185">Reference proteome</keyword>